<evidence type="ECO:0000313" key="6">
    <source>
        <dbReference type="Proteomes" id="UP000732377"/>
    </source>
</evidence>
<evidence type="ECO:0000259" key="3">
    <source>
        <dbReference type="Pfam" id="PF08541"/>
    </source>
</evidence>
<keyword evidence="1" id="KW-0808">Transferase</keyword>
<dbReference type="Proteomes" id="UP000732377">
    <property type="component" value="Unassembled WGS sequence"/>
</dbReference>
<dbReference type="Gene3D" id="3.40.47.10">
    <property type="match status" value="1"/>
</dbReference>
<protein>
    <submittedName>
        <fullName evidence="5">3-oxoacyl-ACP synthase</fullName>
    </submittedName>
</protein>
<dbReference type="PANTHER" id="PTHR34069:SF3">
    <property type="entry name" value="ACYL-COA:ACYL-COA ALKYLTRANSFERASE"/>
    <property type="match status" value="1"/>
</dbReference>
<evidence type="ECO:0000256" key="2">
    <source>
        <dbReference type="ARBA" id="ARBA00023315"/>
    </source>
</evidence>
<sequence>MDRQTTASAGPPAVSLLGVSVYMPDRVEPAEAIAEQAGLPREVVEAKFGLKAKRRAAPDEHVSDMAVRAARPLLDLVDPAAIDAVIYFGSPHKDYYVWMAAPKIQHELGLSSATAFEVAAVSAGCPIALNVARSLLIANPALRNVLLVGASRESYLIDYGNVRSRFMFNFGDGAAAALVGRAPGKARVLATAAVTDGSFHDFVRVPAGGSRHPASPETVAGRMHCFDVTDPAAMKERLDPVSAQRFIGVARAAAEQSGFRPEEIRFVGMLHTKRSLFDQVMAALGIPPERQVYLDEYGHMSAIDPLVALYEAERRALLAPGDLAVLLSAGTGYTWAATAIRWGP</sequence>
<name>A0A953I0I2_SYMTR</name>
<dbReference type="AlphaFoldDB" id="A0A953I0I2"/>
<keyword evidence="2" id="KW-0012">Acyltransferase</keyword>
<proteinExistence type="predicted"/>
<accession>A0A953I0I2</accession>
<dbReference type="NCBIfam" id="NF005308">
    <property type="entry name" value="PRK06840.1"/>
    <property type="match status" value="1"/>
</dbReference>
<reference evidence="5" key="1">
    <citation type="submission" date="2017-11" db="EMBL/GenBank/DDBJ databases">
        <title>Three new genomes from thermophilic consortium.</title>
        <authorList>
            <person name="Quaggio R."/>
            <person name="Amgarten D."/>
            <person name="Setubal J.C."/>
        </authorList>
    </citation>
    <scope>NUCLEOTIDE SEQUENCE</scope>
    <source>
        <strain evidence="5">ZCTH01-B2</strain>
    </source>
</reference>
<organism evidence="5 6">
    <name type="scientific">Symbiobacterium thermophilum</name>
    <dbReference type="NCBI Taxonomy" id="2734"/>
    <lineage>
        <taxon>Bacteria</taxon>
        <taxon>Bacillati</taxon>
        <taxon>Bacillota</taxon>
        <taxon>Clostridia</taxon>
        <taxon>Eubacteriales</taxon>
        <taxon>Symbiobacteriaceae</taxon>
        <taxon>Symbiobacterium</taxon>
    </lineage>
</organism>
<dbReference type="Pfam" id="PF08541">
    <property type="entry name" value="ACP_syn_III_C"/>
    <property type="match status" value="1"/>
</dbReference>
<evidence type="ECO:0000259" key="4">
    <source>
        <dbReference type="Pfam" id="PF08545"/>
    </source>
</evidence>
<evidence type="ECO:0000256" key="1">
    <source>
        <dbReference type="ARBA" id="ARBA00022679"/>
    </source>
</evidence>
<evidence type="ECO:0000313" key="5">
    <source>
        <dbReference type="EMBL" id="MBY6276122.1"/>
    </source>
</evidence>
<dbReference type="InterPro" id="IPR013747">
    <property type="entry name" value="ACP_syn_III_C"/>
</dbReference>
<dbReference type="PANTHER" id="PTHR34069">
    <property type="entry name" value="3-OXOACYL-[ACYL-CARRIER-PROTEIN] SYNTHASE 3"/>
    <property type="match status" value="1"/>
</dbReference>
<dbReference type="GO" id="GO:0004315">
    <property type="term" value="F:3-oxoacyl-[acyl-carrier-protein] synthase activity"/>
    <property type="evidence" value="ECO:0007669"/>
    <property type="project" value="InterPro"/>
</dbReference>
<feature type="domain" description="Beta-ketoacyl-[acyl-carrier-protein] synthase III C-terminal" evidence="3">
    <location>
        <begin position="255"/>
        <end position="342"/>
    </location>
</feature>
<dbReference type="GO" id="GO:0006633">
    <property type="term" value="P:fatty acid biosynthetic process"/>
    <property type="evidence" value="ECO:0007669"/>
    <property type="project" value="InterPro"/>
</dbReference>
<gene>
    <name evidence="5" type="ORF">CWE10_07865</name>
</gene>
<dbReference type="Pfam" id="PF08545">
    <property type="entry name" value="ACP_syn_III"/>
    <property type="match status" value="1"/>
</dbReference>
<dbReference type="InterPro" id="IPR013751">
    <property type="entry name" value="ACP_syn_III_N"/>
</dbReference>
<dbReference type="RefSeq" id="WP_273379109.1">
    <property type="nucleotide sequence ID" value="NZ_PIUK01000060.1"/>
</dbReference>
<feature type="domain" description="Beta-ketoacyl-[acyl-carrier-protein] synthase III N-terminal" evidence="4">
    <location>
        <begin position="116"/>
        <end position="197"/>
    </location>
</feature>
<dbReference type="SUPFAM" id="SSF53901">
    <property type="entry name" value="Thiolase-like"/>
    <property type="match status" value="1"/>
</dbReference>
<dbReference type="GO" id="GO:0044550">
    <property type="term" value="P:secondary metabolite biosynthetic process"/>
    <property type="evidence" value="ECO:0007669"/>
    <property type="project" value="TreeGrafter"/>
</dbReference>
<dbReference type="InterPro" id="IPR016039">
    <property type="entry name" value="Thiolase-like"/>
</dbReference>
<comment type="caution">
    <text evidence="5">The sequence shown here is derived from an EMBL/GenBank/DDBJ whole genome shotgun (WGS) entry which is preliminary data.</text>
</comment>
<dbReference type="EMBL" id="PIUK01000060">
    <property type="protein sequence ID" value="MBY6276122.1"/>
    <property type="molecule type" value="Genomic_DNA"/>
</dbReference>